<sequence>PSACRARAHGSSRRDLAAHALLDERLVPVRLELDSDKHKLRDTFTWNSEEKLIKPEYFAHVYCADHAIPAAVFAAQIAKSLAEQLADFHPHHYDPRTVAPQPAARPWSVYKDDDLRITIKLDITIGNYNLLDAFEWDINCPANIPELFAAQLAADLCLCGEFVTAIAHQIREQCQQYTKTLVLLDHKPGDPIQDDEVRQNIVPTLTSTLRTDTWNYTPTVSKLSPEEIEKQDQVRDRETRRKRRQLRAGRRGVALPDFNEIFKTHRTPCHHSVLPPGEIPLLKHTTEDDDDEDEDIEDVSDDDDDDILPRQHIPGVSPVFTHSRLSKIVKLKLPKPKVPSFHPMLQRQQQQYRPYQFPQNYPFRPHHNVEPYYPPYRPPY</sequence>
<feature type="region of interest" description="Disordered" evidence="6">
    <location>
        <begin position="346"/>
        <end position="380"/>
    </location>
</feature>
<dbReference type="OrthoDB" id="515064at2759"/>
<evidence type="ECO:0000256" key="1">
    <source>
        <dbReference type="ARBA" id="ARBA00004123"/>
    </source>
</evidence>
<feature type="compositionally biased region" description="Basic and acidic residues" evidence="6">
    <location>
        <begin position="224"/>
        <end position="239"/>
    </location>
</feature>
<dbReference type="GO" id="GO:0006338">
    <property type="term" value="P:chromatin remodeling"/>
    <property type="evidence" value="ECO:0007669"/>
    <property type="project" value="InterPro"/>
</dbReference>
<dbReference type="InterPro" id="IPR006939">
    <property type="entry name" value="SNF5"/>
</dbReference>
<evidence type="ECO:0000313" key="8">
    <source>
        <dbReference type="Proteomes" id="UP000186594"/>
    </source>
</evidence>
<evidence type="ECO:0000256" key="2">
    <source>
        <dbReference type="ARBA" id="ARBA00010239"/>
    </source>
</evidence>
<dbReference type="OMA" id="AFEWDIN"/>
<evidence type="ECO:0000256" key="4">
    <source>
        <dbReference type="ARBA" id="ARBA00023163"/>
    </source>
</evidence>
<feature type="compositionally biased region" description="Low complexity" evidence="6">
    <location>
        <begin position="346"/>
        <end position="363"/>
    </location>
</feature>
<feature type="region of interest" description="Disordered" evidence="6">
    <location>
        <begin position="224"/>
        <end position="250"/>
    </location>
</feature>
<reference evidence="7 8" key="1">
    <citation type="submission" date="2016-04" db="EMBL/GenBank/DDBJ databases">
        <title>Evolutionary innovation and constraint leading to complex multicellularity in the Ascomycota.</title>
        <authorList>
            <person name="Cisse O."/>
            <person name="Nguyen A."/>
            <person name="Hewitt D.A."/>
            <person name="Jedd G."/>
            <person name="Stajich J.E."/>
        </authorList>
    </citation>
    <scope>NUCLEOTIDE SEQUENCE [LARGE SCALE GENOMIC DNA]</scope>
    <source>
        <strain evidence="7 8">DAH-3</strain>
    </source>
</reference>
<feature type="compositionally biased region" description="Acidic residues" evidence="6">
    <location>
        <begin position="287"/>
        <end position="306"/>
    </location>
</feature>
<comment type="subcellular location">
    <subcellularLocation>
        <location evidence="1">Nucleus</location>
    </subcellularLocation>
</comment>
<proteinExistence type="inferred from homology"/>
<organism evidence="7 8">
    <name type="scientific">Neolecta irregularis (strain DAH-3)</name>
    <dbReference type="NCBI Taxonomy" id="1198029"/>
    <lineage>
        <taxon>Eukaryota</taxon>
        <taxon>Fungi</taxon>
        <taxon>Dikarya</taxon>
        <taxon>Ascomycota</taxon>
        <taxon>Taphrinomycotina</taxon>
        <taxon>Neolectales</taxon>
        <taxon>Neolectaceae</taxon>
        <taxon>Neolecta</taxon>
    </lineage>
</organism>
<evidence type="ECO:0000313" key="7">
    <source>
        <dbReference type="EMBL" id="OLL22459.1"/>
    </source>
</evidence>
<comment type="caution">
    <text evidence="7">The sequence shown here is derived from an EMBL/GenBank/DDBJ whole genome shotgun (WGS) entry which is preliminary data.</text>
</comment>
<feature type="compositionally biased region" description="Basic residues" evidence="6">
    <location>
        <begin position="240"/>
        <end position="250"/>
    </location>
</feature>
<dbReference type="PANTHER" id="PTHR10019">
    <property type="entry name" value="SNF5"/>
    <property type="match status" value="1"/>
</dbReference>
<feature type="non-terminal residue" evidence="7">
    <location>
        <position position="1"/>
    </location>
</feature>
<dbReference type="AlphaFoldDB" id="A0A1U7LII9"/>
<dbReference type="EMBL" id="LXFE01003217">
    <property type="protein sequence ID" value="OLL22459.1"/>
    <property type="molecule type" value="Genomic_DNA"/>
</dbReference>
<protein>
    <submittedName>
        <fullName evidence="7">SWI/SNF chromatin-remodeling complex subunit snf5</fullName>
    </submittedName>
</protein>
<evidence type="ECO:0000256" key="6">
    <source>
        <dbReference type="SAM" id="MobiDB-lite"/>
    </source>
</evidence>
<dbReference type="STRING" id="1198029.A0A1U7LII9"/>
<dbReference type="GO" id="GO:0000228">
    <property type="term" value="C:nuclear chromosome"/>
    <property type="evidence" value="ECO:0007669"/>
    <property type="project" value="InterPro"/>
</dbReference>
<name>A0A1U7LII9_NEOID</name>
<gene>
    <name evidence="7" type="ORF">NEOLI_004329</name>
</gene>
<keyword evidence="5" id="KW-0539">Nucleus</keyword>
<accession>A0A1U7LII9</accession>
<feature type="region of interest" description="Disordered" evidence="6">
    <location>
        <begin position="269"/>
        <end position="315"/>
    </location>
</feature>
<evidence type="ECO:0000256" key="5">
    <source>
        <dbReference type="ARBA" id="ARBA00023242"/>
    </source>
</evidence>
<keyword evidence="3" id="KW-0805">Transcription regulation</keyword>
<comment type="similarity">
    <text evidence="2">Belongs to the SNF5 family.</text>
</comment>
<dbReference type="Proteomes" id="UP000186594">
    <property type="component" value="Unassembled WGS sequence"/>
</dbReference>
<keyword evidence="8" id="KW-1185">Reference proteome</keyword>
<evidence type="ECO:0000256" key="3">
    <source>
        <dbReference type="ARBA" id="ARBA00023015"/>
    </source>
</evidence>
<dbReference type="Pfam" id="PF04855">
    <property type="entry name" value="SNF5"/>
    <property type="match status" value="1"/>
</dbReference>
<keyword evidence="4" id="KW-0804">Transcription</keyword>